<reference evidence="3" key="1">
    <citation type="submission" date="2021-02" db="EMBL/GenBank/DDBJ databases">
        <title>Psilocybe cubensis genome.</title>
        <authorList>
            <person name="Mckernan K.J."/>
            <person name="Crawford S."/>
            <person name="Trippe A."/>
            <person name="Kane L.T."/>
            <person name="Mclaughlin S."/>
        </authorList>
    </citation>
    <scope>NUCLEOTIDE SEQUENCE [LARGE SCALE GENOMIC DNA]</scope>
    <source>
        <strain evidence="3">MGC-MH-2018</strain>
    </source>
</reference>
<feature type="compositionally biased region" description="Polar residues" evidence="1">
    <location>
        <begin position="1"/>
        <end position="16"/>
    </location>
</feature>
<evidence type="ECO:0000313" key="3">
    <source>
        <dbReference type="EMBL" id="KAG5171782.1"/>
    </source>
</evidence>
<dbReference type="AlphaFoldDB" id="A0A8H8CMD0"/>
<comment type="caution">
    <text evidence="3">The sequence shown here is derived from an EMBL/GenBank/DDBJ whole genome shotgun (WGS) entry which is preliminary data.</text>
</comment>
<proteinExistence type="predicted"/>
<sequence length="876" mass="96840">MDIIQDSSNTGPSSPQKGKGVEADPKSWRAGWWDFYPLLEHPKRPVQWSRSSVIFTAHATQPFITGRHFSSSKQFVLPSPAPISNSPALYDPPTLISISPDDLWLLAYFYRRTGEGIACLWKRGNQIDNWQVKDSWTCLKGCGIVTVSWLESQREWINISPSGPTRLPLRGPKIPVADMTMLFVTEDNYLHVTYLRQYTNTLKTLKKSLNVPGVMKEGMSPLDYGESPNHRQCMNAAIGLCYNDPIIMIASQSRRIPAPSITPTISAPPFNHMDLSAGGDSTDPNAADQRTNDWENWGDEGVIEIFECYIKYDGESLMLGIIQLSHIDCPPYSLTSLEWVSVPSPKTPEKGKIGLMTAFADFHDFKKPPTSLLNFYGPFTKTNATRHASLSTTRTIEAGVVTHIEPFMDTGTLAFAYILHYSGTYGNGKNKPQNTVVGNVHVLNIPTFTESANFSPATVEVPLEKLGEDLPFFAAISPNRKFICTLSCSLTRPSLQTHALPTLISSELMSSRLSWALAAAILSHRSTVDLVHAICGPQMSNDDAATVLSNALALLENFNGTDSPSRYICDIMGVATDIYKLKAESTNVESENELFQSRCQAAHDICSMSACITAFEDSKEGDGYDLDAVWQLIAFSNWVIGFTEKLMKACILASNAIAEPLEGSQSDFGLFEQPILLNLCHPFALRNFISSLNHVKSFREFLAALPAGSGNAQIAQSVLVDSVDYSGVEFGRLVPLLQESLESAQKLDASECRRALAACCATNLMKTELTEILNKISQSESLLNKPALFIKPYNLIDGLARLSLLSGRRKNDEKDIITKMAIPKHTARDRCLRCGGKTVIDRNTATPRPRVHTKWHLYELMWQLRCVCGGAWSSTI</sequence>
<accession>A0A8H8CMD0</accession>
<dbReference type="OrthoDB" id="2535907at2759"/>
<gene>
    <name evidence="3" type="ORF">JR316_003870</name>
</gene>
<dbReference type="EMBL" id="JAFIQS010000003">
    <property type="protein sequence ID" value="KAG5171782.1"/>
    <property type="molecule type" value="Genomic_DNA"/>
</dbReference>
<feature type="domain" description="Mediator complex subunit 16 C-terminal" evidence="2">
    <location>
        <begin position="810"/>
        <end position="873"/>
    </location>
</feature>
<name>A0A8H8CMD0_PSICU</name>
<protein>
    <recommendedName>
        <fullName evidence="2">Mediator complex subunit 16 C-terminal domain-containing protein</fullName>
    </recommendedName>
</protein>
<evidence type="ECO:0000256" key="1">
    <source>
        <dbReference type="SAM" id="MobiDB-lite"/>
    </source>
</evidence>
<organism evidence="3">
    <name type="scientific">Psilocybe cubensis</name>
    <name type="common">Psychedelic mushroom</name>
    <name type="synonym">Stropharia cubensis</name>
    <dbReference type="NCBI Taxonomy" id="181762"/>
    <lineage>
        <taxon>Eukaryota</taxon>
        <taxon>Fungi</taxon>
        <taxon>Dikarya</taxon>
        <taxon>Basidiomycota</taxon>
        <taxon>Agaricomycotina</taxon>
        <taxon>Agaricomycetes</taxon>
        <taxon>Agaricomycetidae</taxon>
        <taxon>Agaricales</taxon>
        <taxon>Agaricineae</taxon>
        <taxon>Strophariaceae</taxon>
        <taxon>Psilocybe</taxon>
    </lineage>
</organism>
<dbReference type="InterPro" id="IPR048339">
    <property type="entry name" value="Mediator_Med16_C"/>
</dbReference>
<feature type="region of interest" description="Disordered" evidence="1">
    <location>
        <begin position="1"/>
        <end position="25"/>
    </location>
</feature>
<dbReference type="Pfam" id="PF20719">
    <property type="entry name" value="Med16_C"/>
    <property type="match status" value="1"/>
</dbReference>
<evidence type="ECO:0000259" key="2">
    <source>
        <dbReference type="Pfam" id="PF20719"/>
    </source>
</evidence>